<keyword evidence="3" id="KW-0328">Glycosyltransferase</keyword>
<evidence type="ECO:0000256" key="12">
    <source>
        <dbReference type="ARBA" id="ARBA00034249"/>
    </source>
</evidence>
<keyword evidence="16" id="KW-1185">Reference proteome</keyword>
<dbReference type="Gene3D" id="3.90.1480.20">
    <property type="entry name" value="Glycosyl transferase family 29"/>
    <property type="match status" value="1"/>
</dbReference>
<comment type="caution">
    <text evidence="15">The sequence shown here is derived from an EMBL/GenBank/DDBJ whole genome shotgun (WGS) entry which is preliminary data.</text>
</comment>
<keyword evidence="10" id="KW-1015">Disulfide bond</keyword>
<dbReference type="PANTHER" id="PTHR46059:SF1">
    <property type="entry name" value="BETA-GALACTOSIDE ALPHA-2,6-SIALYLTRANSFERASE"/>
    <property type="match status" value="1"/>
</dbReference>
<keyword evidence="7" id="KW-1133">Transmembrane helix</keyword>
<sequence length="449" mass="49350">MAAQDMFSDFLVKPDSMLRISNLSTSYRDETSKSYVDKGHSSAQRQSDQNASTRALEFARSPTSLAPLTPISVLNDEAEGPAGGPADARRPNSSGRLHFAALPARVPKINHEAKQLAISQRTGSFWVDMPKRYRMERFRHASYSAMMHAHVPMTPVQAIAASLGIPAHIKGKHRDAAILERQVSTITTAEELEEAVRDAEENDKNQSRFTTIGLDDTGRIAKNDSSTCLAPCGDRGVCRARKCLCVLAAAGAACEKPRELPEGLESHFNGSIIFNRARLRQLPAPYVLQYKCNPRKSGGSHHFELPVSREMLRATPPVDSFEGRMYERCAVVGNSGLLRHYHFGAEIDSHDLVLRFNLAPTKTFGEFVGSRTDMRLLNTLHLGKHEADELGVQQMQSRVGVSLYLKFREEHADQREGGEGNDMASALRGEGVEGNDVASALRGEGARGQ</sequence>
<feature type="region of interest" description="Disordered" evidence="14">
    <location>
        <begin position="21"/>
        <end position="56"/>
    </location>
</feature>
<evidence type="ECO:0000256" key="11">
    <source>
        <dbReference type="ARBA" id="ARBA00023180"/>
    </source>
</evidence>
<keyword evidence="4" id="KW-0808">Transferase</keyword>
<evidence type="ECO:0000256" key="14">
    <source>
        <dbReference type="SAM" id="MobiDB-lite"/>
    </source>
</evidence>
<dbReference type="GO" id="GO:0032580">
    <property type="term" value="C:Golgi cisterna membrane"/>
    <property type="evidence" value="ECO:0007669"/>
    <property type="project" value="UniProtKB-SubCell"/>
</dbReference>
<dbReference type="InterPro" id="IPR001675">
    <property type="entry name" value="Glyco_trans_29"/>
</dbReference>
<evidence type="ECO:0000256" key="5">
    <source>
        <dbReference type="ARBA" id="ARBA00022692"/>
    </source>
</evidence>
<keyword evidence="8" id="KW-0333">Golgi apparatus</keyword>
<proteinExistence type="inferred from homology"/>
<evidence type="ECO:0000256" key="2">
    <source>
        <dbReference type="ARBA" id="ARBA00006003"/>
    </source>
</evidence>
<gene>
    <name evidence="15" type="ORF">CYMTET_53022</name>
</gene>
<protein>
    <recommendedName>
        <fullName evidence="13">beta-galactoside alpha-(2,6)-sialyltransferase</fullName>
        <ecNumber evidence="13">2.4.3.1</ecNumber>
    </recommendedName>
</protein>
<evidence type="ECO:0000256" key="7">
    <source>
        <dbReference type="ARBA" id="ARBA00022989"/>
    </source>
</evidence>
<feature type="compositionally biased region" description="Basic and acidic residues" evidence="14">
    <location>
        <begin position="27"/>
        <end position="40"/>
    </location>
</feature>
<evidence type="ECO:0000256" key="8">
    <source>
        <dbReference type="ARBA" id="ARBA00023034"/>
    </source>
</evidence>
<dbReference type="GO" id="GO:0097503">
    <property type="term" value="P:sialylation"/>
    <property type="evidence" value="ECO:0007669"/>
    <property type="project" value="TreeGrafter"/>
</dbReference>
<evidence type="ECO:0000256" key="10">
    <source>
        <dbReference type="ARBA" id="ARBA00023157"/>
    </source>
</evidence>
<evidence type="ECO:0000256" key="6">
    <source>
        <dbReference type="ARBA" id="ARBA00022968"/>
    </source>
</evidence>
<comment type="similarity">
    <text evidence="2">Belongs to the glycosyltransferase 29 family.</text>
</comment>
<evidence type="ECO:0000313" key="16">
    <source>
        <dbReference type="Proteomes" id="UP001190700"/>
    </source>
</evidence>
<accession>A0AAE0BIY5</accession>
<evidence type="ECO:0000256" key="13">
    <source>
        <dbReference type="ARBA" id="ARBA00034329"/>
    </source>
</evidence>
<feature type="region of interest" description="Disordered" evidence="14">
    <location>
        <begin position="74"/>
        <end position="93"/>
    </location>
</feature>
<dbReference type="PANTHER" id="PTHR46059">
    <property type="entry name" value="BETA-GALACTOSIDE ALPHA-2,6-SIALYLTRANSFERASE"/>
    <property type="match status" value="1"/>
</dbReference>
<dbReference type="EMBL" id="LGRX02034802">
    <property type="protein sequence ID" value="KAK3236864.1"/>
    <property type="molecule type" value="Genomic_DNA"/>
</dbReference>
<keyword evidence="9" id="KW-0472">Membrane</keyword>
<name>A0AAE0BIY5_9CHLO</name>
<dbReference type="Proteomes" id="UP001190700">
    <property type="component" value="Unassembled WGS sequence"/>
</dbReference>
<keyword evidence="6" id="KW-0735">Signal-anchor</keyword>
<dbReference type="InterPro" id="IPR038578">
    <property type="entry name" value="GT29-like_sf"/>
</dbReference>
<keyword evidence="11" id="KW-0325">Glycoprotein</keyword>
<feature type="compositionally biased region" description="Polar residues" evidence="14">
    <location>
        <begin position="41"/>
        <end position="53"/>
    </location>
</feature>
<dbReference type="AlphaFoldDB" id="A0AAE0BIY5"/>
<feature type="region of interest" description="Disordered" evidence="14">
    <location>
        <begin position="412"/>
        <end position="449"/>
    </location>
</feature>
<dbReference type="GO" id="GO:0003835">
    <property type="term" value="F:beta-galactoside alpha-2,6-sialyltransferase activity"/>
    <property type="evidence" value="ECO:0007669"/>
    <property type="project" value="UniProtKB-EC"/>
</dbReference>
<reference evidence="15 16" key="1">
    <citation type="journal article" date="2015" name="Genome Biol. Evol.">
        <title>Comparative Genomics of a Bacterivorous Green Alga Reveals Evolutionary Causalities and Consequences of Phago-Mixotrophic Mode of Nutrition.</title>
        <authorList>
            <person name="Burns J.A."/>
            <person name="Paasch A."/>
            <person name="Narechania A."/>
            <person name="Kim E."/>
        </authorList>
    </citation>
    <scope>NUCLEOTIDE SEQUENCE [LARGE SCALE GENOMIC DNA]</scope>
    <source>
        <strain evidence="15 16">PLY_AMNH</strain>
    </source>
</reference>
<evidence type="ECO:0000256" key="3">
    <source>
        <dbReference type="ARBA" id="ARBA00022676"/>
    </source>
</evidence>
<evidence type="ECO:0000256" key="9">
    <source>
        <dbReference type="ARBA" id="ARBA00023136"/>
    </source>
</evidence>
<evidence type="ECO:0000313" key="15">
    <source>
        <dbReference type="EMBL" id="KAK3236864.1"/>
    </source>
</evidence>
<organism evidence="15 16">
    <name type="scientific">Cymbomonas tetramitiformis</name>
    <dbReference type="NCBI Taxonomy" id="36881"/>
    <lineage>
        <taxon>Eukaryota</taxon>
        <taxon>Viridiplantae</taxon>
        <taxon>Chlorophyta</taxon>
        <taxon>Pyramimonadophyceae</taxon>
        <taxon>Pyramimonadales</taxon>
        <taxon>Pyramimonadaceae</taxon>
        <taxon>Cymbomonas</taxon>
    </lineage>
</organism>
<dbReference type="Pfam" id="PF00777">
    <property type="entry name" value="Glyco_transf_29"/>
    <property type="match status" value="1"/>
</dbReference>
<keyword evidence="5" id="KW-0812">Transmembrane</keyword>
<dbReference type="EC" id="2.4.3.1" evidence="13"/>
<comment type="catalytic activity">
    <reaction evidence="12">
        <text>a beta-D-galactoside + CMP-N-acetyl-beta-neuraminate = an N-acetyl-alpha-neuraminyl-(2-&gt;6)-beta-D-galactosyl derivative + CMP + H(+)</text>
        <dbReference type="Rhea" id="RHEA:52104"/>
        <dbReference type="ChEBI" id="CHEBI:15378"/>
        <dbReference type="ChEBI" id="CHEBI:28034"/>
        <dbReference type="ChEBI" id="CHEBI:57812"/>
        <dbReference type="ChEBI" id="CHEBI:60377"/>
        <dbReference type="ChEBI" id="CHEBI:136398"/>
        <dbReference type="EC" id="2.4.3.1"/>
    </reaction>
</comment>
<comment type="subcellular location">
    <subcellularLocation>
        <location evidence="1">Golgi apparatus</location>
        <location evidence="1">Golgi stack membrane</location>
        <topology evidence="1">Single-pass type II membrane protein</topology>
    </subcellularLocation>
</comment>
<evidence type="ECO:0000256" key="1">
    <source>
        <dbReference type="ARBA" id="ARBA00004447"/>
    </source>
</evidence>
<evidence type="ECO:0000256" key="4">
    <source>
        <dbReference type="ARBA" id="ARBA00022679"/>
    </source>
</evidence>